<feature type="domain" description="NAD(P)-binding" evidence="1">
    <location>
        <begin position="7"/>
        <end position="136"/>
    </location>
</feature>
<evidence type="ECO:0000313" key="3">
    <source>
        <dbReference type="Proteomes" id="UP001190465"/>
    </source>
</evidence>
<dbReference type="PANTHER" id="PTHR12126:SF11">
    <property type="entry name" value="NADH DEHYDROGENASE [UBIQUINONE] 1 ALPHA SUBCOMPLEX SUBUNIT 9, MITOCHONDRIAL"/>
    <property type="match status" value="1"/>
</dbReference>
<proteinExistence type="predicted"/>
<dbReference type="Gene3D" id="3.40.50.720">
    <property type="entry name" value="NAD(P)-binding Rossmann-like Domain"/>
    <property type="match status" value="1"/>
</dbReference>
<dbReference type="InterPro" id="IPR051207">
    <property type="entry name" value="ComplexI_NDUFA9_subunit"/>
</dbReference>
<dbReference type="SUPFAM" id="SSF51735">
    <property type="entry name" value="NAD(P)-binding Rossmann-fold domains"/>
    <property type="match status" value="1"/>
</dbReference>
<accession>A0ABM9LBG1</accession>
<dbReference type="RefSeq" id="WP_308480927.1">
    <property type="nucleotide sequence ID" value="NZ_OY726397.1"/>
</dbReference>
<keyword evidence="3" id="KW-1185">Reference proteome</keyword>
<sequence length="252" mass="26246">MRIVVIGGTGRIGSKVVQRLTEHGHDAVAAAPSTGVNAFTGEGLADVLAGAQVVVDVTNSPSFEEAAAQDFFNVATTNLLTAEAAAGVSHHVALSVVGTELLARESGYFKAKLAQETLIGSGPIPYTIVRATQFFEFLATIADSASVDGVVRLPAALIQPMASADVAEAVVIAAANVPVNGITEVGGPQRFRLPDLIRTALTARGDSRTVLADPDARYWGVAIAEHTLVPGDEAALFDLRFEDWILETAARS</sequence>
<organism evidence="2 3">
    <name type="scientific">[Mycobacterium] burgundiense</name>
    <dbReference type="NCBI Taxonomy" id="3064286"/>
    <lineage>
        <taxon>Bacteria</taxon>
        <taxon>Bacillati</taxon>
        <taxon>Actinomycetota</taxon>
        <taxon>Actinomycetes</taxon>
        <taxon>Mycobacteriales</taxon>
        <taxon>Mycobacteriaceae</taxon>
        <taxon>Mycolicibacterium</taxon>
    </lineage>
</organism>
<dbReference type="EMBL" id="OY726397">
    <property type="protein sequence ID" value="CAJ1496193.1"/>
    <property type="molecule type" value="Genomic_DNA"/>
</dbReference>
<gene>
    <name evidence="2" type="ORF">MU0053_000587</name>
</gene>
<dbReference type="InterPro" id="IPR036291">
    <property type="entry name" value="NAD(P)-bd_dom_sf"/>
</dbReference>
<dbReference type="Proteomes" id="UP001190465">
    <property type="component" value="Chromosome"/>
</dbReference>
<evidence type="ECO:0000259" key="1">
    <source>
        <dbReference type="Pfam" id="PF13460"/>
    </source>
</evidence>
<dbReference type="Pfam" id="PF13460">
    <property type="entry name" value="NAD_binding_10"/>
    <property type="match status" value="1"/>
</dbReference>
<reference evidence="2 3" key="1">
    <citation type="submission" date="2023-08" db="EMBL/GenBank/DDBJ databases">
        <authorList>
            <person name="Folkvardsen B D."/>
            <person name="Norman A."/>
        </authorList>
    </citation>
    <scope>NUCLEOTIDE SEQUENCE [LARGE SCALE GENOMIC DNA]</scope>
    <source>
        <strain evidence="2 3">Mu0053</strain>
    </source>
</reference>
<dbReference type="PANTHER" id="PTHR12126">
    <property type="entry name" value="NADH-UBIQUINONE OXIDOREDUCTASE 39 KDA SUBUNIT-RELATED"/>
    <property type="match status" value="1"/>
</dbReference>
<evidence type="ECO:0000313" key="2">
    <source>
        <dbReference type="EMBL" id="CAJ1496193.1"/>
    </source>
</evidence>
<name>A0ABM9LBG1_9MYCO</name>
<dbReference type="InterPro" id="IPR016040">
    <property type="entry name" value="NAD(P)-bd_dom"/>
</dbReference>
<protein>
    <submittedName>
        <fullName evidence="2">SDR family oxidoreductase</fullName>
    </submittedName>
</protein>